<dbReference type="GO" id="GO:0005665">
    <property type="term" value="C:RNA polymerase II, core complex"/>
    <property type="evidence" value="ECO:0007669"/>
    <property type="project" value="UniProtKB-UniRule"/>
</dbReference>
<dbReference type="PIRSF" id="PIRSF000779">
    <property type="entry name" value="RNA_pol_Rpb8"/>
    <property type="match status" value="1"/>
</dbReference>
<keyword evidence="6" id="KW-1185">Reference proteome</keyword>
<organism evidence="5 6">
    <name type="scientific">Cyanidium caldarium</name>
    <name type="common">Red alga</name>
    <dbReference type="NCBI Taxonomy" id="2771"/>
    <lineage>
        <taxon>Eukaryota</taxon>
        <taxon>Rhodophyta</taxon>
        <taxon>Bangiophyceae</taxon>
        <taxon>Cyanidiales</taxon>
        <taxon>Cyanidiaceae</taxon>
        <taxon>Cyanidium</taxon>
    </lineage>
</organism>
<comment type="similarity">
    <text evidence="2 4">Belongs to the eukaryotic RPB8 RNA polymerase subunit family.</text>
</comment>
<dbReference type="GO" id="GO:0006351">
    <property type="term" value="P:DNA-templated transcription"/>
    <property type="evidence" value="ECO:0007669"/>
    <property type="project" value="UniProtKB-UniRule"/>
</dbReference>
<evidence type="ECO:0000256" key="4">
    <source>
        <dbReference type="PIRNR" id="PIRNR000779"/>
    </source>
</evidence>
<dbReference type="GO" id="GO:0003899">
    <property type="term" value="F:DNA-directed RNA polymerase activity"/>
    <property type="evidence" value="ECO:0007669"/>
    <property type="project" value="UniProtKB-UniRule"/>
</dbReference>
<comment type="caution">
    <text evidence="5">The sequence shown here is derived from an EMBL/GenBank/DDBJ whole genome shotgun (WGS) entry which is preliminary data.</text>
</comment>
<gene>
    <name evidence="5" type="ORF">CDCA_CDCA02G0671</name>
</gene>
<reference evidence="5 6" key="1">
    <citation type="submission" date="2022-07" db="EMBL/GenBank/DDBJ databases">
        <title>Genome-wide signatures of adaptation to extreme environments.</title>
        <authorList>
            <person name="Cho C.H."/>
            <person name="Yoon H.S."/>
        </authorList>
    </citation>
    <scope>NUCLEOTIDE SEQUENCE [LARGE SCALE GENOMIC DNA]</scope>
    <source>
        <strain evidence="5 6">DBV 063 E5</strain>
    </source>
</reference>
<dbReference type="SMART" id="SM00658">
    <property type="entry name" value="RPOL8c"/>
    <property type="match status" value="1"/>
</dbReference>
<sequence>MATIFEDSFVCEDVDMVYKDPKNPSLGKVRDKRFDRVSRITAQSESYKVALTLDLHSQLYPVHSGERFILSLTSSIRLDGTPCDGTYDQSGEPTLMDRYDYVMCGRVFQQATVDAQTAMVCVSFGGLLMSLRGQRRALNWSEFPVDTRVYLLMKKI</sequence>
<evidence type="ECO:0000256" key="1">
    <source>
        <dbReference type="ARBA" id="ARBA00004123"/>
    </source>
</evidence>
<dbReference type="SUPFAM" id="SSF50249">
    <property type="entry name" value="Nucleic acid-binding proteins"/>
    <property type="match status" value="1"/>
</dbReference>
<protein>
    <recommendedName>
        <fullName evidence="4">DNA-directed RNA polymerases I, II, and III subunit RPABC3</fullName>
    </recommendedName>
</protein>
<evidence type="ECO:0000313" key="6">
    <source>
        <dbReference type="Proteomes" id="UP001301350"/>
    </source>
</evidence>
<dbReference type="Gene3D" id="2.40.50.140">
    <property type="entry name" value="Nucleic acid-binding proteins"/>
    <property type="match status" value="1"/>
</dbReference>
<name>A0AAV9IRD7_CYACA</name>
<evidence type="ECO:0000256" key="2">
    <source>
        <dbReference type="ARBA" id="ARBA00008912"/>
    </source>
</evidence>
<dbReference type="InterPro" id="IPR012340">
    <property type="entry name" value="NA-bd_OB-fold"/>
</dbReference>
<dbReference type="GO" id="GO:0005666">
    <property type="term" value="C:RNA polymerase III complex"/>
    <property type="evidence" value="ECO:0007669"/>
    <property type="project" value="TreeGrafter"/>
</dbReference>
<dbReference type="InterPro" id="IPR005570">
    <property type="entry name" value="RPABC3"/>
</dbReference>
<accession>A0AAV9IRD7</accession>
<evidence type="ECO:0000313" key="5">
    <source>
        <dbReference type="EMBL" id="KAK4534646.1"/>
    </source>
</evidence>
<evidence type="ECO:0000256" key="3">
    <source>
        <dbReference type="ARBA" id="ARBA00023242"/>
    </source>
</evidence>
<dbReference type="PANTHER" id="PTHR10917:SF0">
    <property type="entry name" value="DNA-DIRECTED RNA POLYMERASES I, II, AND III SUBUNIT RPABC3"/>
    <property type="match status" value="1"/>
</dbReference>
<dbReference type="EMBL" id="JANCYW010000002">
    <property type="protein sequence ID" value="KAK4534646.1"/>
    <property type="molecule type" value="Genomic_DNA"/>
</dbReference>
<dbReference type="Pfam" id="PF03870">
    <property type="entry name" value="RNA_pol_Rpb8"/>
    <property type="match status" value="1"/>
</dbReference>
<comment type="subcellular location">
    <subcellularLocation>
        <location evidence="1">Nucleus</location>
    </subcellularLocation>
</comment>
<proteinExistence type="inferred from homology"/>
<comment type="function">
    <text evidence="4">DNA-dependent RNA polymerase catalyzes the transcription of DNA into RNA using the four ribonucleoside triphosphates as substrates. Common component of RNA polymerases I, II and III which synthesize ribosomal RNA precursors, mRNA precursors and many functional non-coding RNAs, and small RNAs, such as 5S rRNA and tRNAs, respectively.</text>
</comment>
<keyword evidence="3 4" id="KW-0539">Nucleus</keyword>
<dbReference type="Proteomes" id="UP001301350">
    <property type="component" value="Unassembled WGS sequence"/>
</dbReference>
<dbReference type="GO" id="GO:0005736">
    <property type="term" value="C:RNA polymerase I complex"/>
    <property type="evidence" value="ECO:0007669"/>
    <property type="project" value="TreeGrafter"/>
</dbReference>
<dbReference type="AlphaFoldDB" id="A0AAV9IRD7"/>
<dbReference type="PANTHER" id="PTHR10917">
    <property type="entry name" value="DNA-DIRECTED RNA POLYMERASES I, II, AND III SUBUNIT RPABC3"/>
    <property type="match status" value="1"/>
</dbReference>